<accession>A0A926DQN5</accession>
<dbReference type="GO" id="GO:0016491">
    <property type="term" value="F:oxidoreductase activity"/>
    <property type="evidence" value="ECO:0007669"/>
    <property type="project" value="UniProtKB-KW"/>
</dbReference>
<sequence length="404" mass="44325">MSLSIVESARQTEVLGKYDVLVAGGGIAGVAAAIAAAREGVRVLLVERECIVGGLATAGLIAIYLPLCDGEGRQVSFGISEELLRLSILHGADGDEPKAWLFGGTREEKREKRYQVQFNPHFFALDMERQLLAEGVSILYNTLICDTVVEEGRITHVIVENKSGRTAYAVKSVVDATGDADVCKLAGAETALFQQGNVLAQWYYYASKGKIGLRGLGAADIPDEEKKEQQVEMLVPRRFSGLDGEEISEMVQLGHEKMYEDILQHRRSEPDFQPVTMPTIPQIRMTRRIVGVKTPDAAQMHHYMGDSIGMVGDWRKRGPVYEIPFGSLYGRKIRNVITAGRCISVTDAMWDITRVIPVCAVTGEAAGCAAAMTDDFQGLAVERLQGKLMEKGILLHEQDIEEKP</sequence>
<dbReference type="PRINTS" id="PR00411">
    <property type="entry name" value="PNDRDTASEI"/>
</dbReference>
<keyword evidence="2" id="KW-0479">Metal-binding</keyword>
<evidence type="ECO:0000256" key="2">
    <source>
        <dbReference type="ARBA" id="ARBA00022723"/>
    </source>
</evidence>
<keyword evidence="1" id="KW-0004">4Fe-4S</keyword>
<evidence type="ECO:0000313" key="7">
    <source>
        <dbReference type="EMBL" id="MBC8542278.1"/>
    </source>
</evidence>
<dbReference type="EMBL" id="JACRSQ010000002">
    <property type="protein sequence ID" value="MBC8542278.1"/>
    <property type="molecule type" value="Genomic_DNA"/>
</dbReference>
<keyword evidence="6" id="KW-0812">Transmembrane</keyword>
<evidence type="ECO:0000256" key="4">
    <source>
        <dbReference type="ARBA" id="ARBA00023004"/>
    </source>
</evidence>
<dbReference type="PANTHER" id="PTHR43498:SF1">
    <property type="entry name" value="COB--COM HETERODISULFIDE REDUCTASE IRON-SULFUR SUBUNIT A"/>
    <property type="match status" value="1"/>
</dbReference>
<feature type="transmembrane region" description="Helical" evidence="6">
    <location>
        <begin position="50"/>
        <end position="67"/>
    </location>
</feature>
<evidence type="ECO:0000256" key="3">
    <source>
        <dbReference type="ARBA" id="ARBA00023002"/>
    </source>
</evidence>
<evidence type="ECO:0000256" key="5">
    <source>
        <dbReference type="ARBA" id="ARBA00023014"/>
    </source>
</evidence>
<keyword evidence="8" id="KW-1185">Reference proteome</keyword>
<dbReference type="GO" id="GO:0051539">
    <property type="term" value="F:4 iron, 4 sulfur cluster binding"/>
    <property type="evidence" value="ECO:0007669"/>
    <property type="project" value="UniProtKB-KW"/>
</dbReference>
<keyword evidence="4" id="KW-0408">Iron</keyword>
<organism evidence="7 8">
    <name type="scientific">Bianquea renquensis</name>
    <dbReference type="NCBI Taxonomy" id="2763661"/>
    <lineage>
        <taxon>Bacteria</taxon>
        <taxon>Bacillati</taxon>
        <taxon>Bacillota</taxon>
        <taxon>Clostridia</taxon>
        <taxon>Eubacteriales</taxon>
        <taxon>Bianqueaceae</taxon>
        <taxon>Bianquea</taxon>
    </lineage>
</organism>
<keyword evidence="6" id="KW-1133">Transmembrane helix</keyword>
<keyword evidence="6" id="KW-0472">Membrane</keyword>
<dbReference type="Proteomes" id="UP000657006">
    <property type="component" value="Unassembled WGS sequence"/>
</dbReference>
<dbReference type="Gene3D" id="3.50.50.60">
    <property type="entry name" value="FAD/NAD(P)-binding domain"/>
    <property type="match status" value="1"/>
</dbReference>
<feature type="transmembrane region" description="Helical" evidence="6">
    <location>
        <begin position="20"/>
        <end position="38"/>
    </location>
</feature>
<name>A0A926DQN5_9FIRM</name>
<comment type="caution">
    <text evidence="7">The sequence shown here is derived from an EMBL/GenBank/DDBJ whole genome shotgun (WGS) entry which is preliminary data.</text>
</comment>
<dbReference type="RefSeq" id="WP_249289229.1">
    <property type="nucleotide sequence ID" value="NZ_JACRSQ010000002.1"/>
</dbReference>
<gene>
    <name evidence="7" type="ORF">H8730_01790</name>
</gene>
<reference evidence="7" key="1">
    <citation type="submission" date="2020-08" db="EMBL/GenBank/DDBJ databases">
        <title>Genome public.</title>
        <authorList>
            <person name="Liu C."/>
            <person name="Sun Q."/>
        </authorList>
    </citation>
    <scope>NUCLEOTIDE SEQUENCE</scope>
    <source>
        <strain evidence="7">NSJ-32</strain>
    </source>
</reference>
<dbReference type="PANTHER" id="PTHR43498">
    <property type="entry name" value="FERREDOXIN:COB-COM HETERODISULFIDE REDUCTASE SUBUNIT A"/>
    <property type="match status" value="1"/>
</dbReference>
<keyword evidence="3" id="KW-0560">Oxidoreductase</keyword>
<dbReference type="Pfam" id="PF12831">
    <property type="entry name" value="FAD_oxidored"/>
    <property type="match status" value="2"/>
</dbReference>
<dbReference type="GO" id="GO:0046872">
    <property type="term" value="F:metal ion binding"/>
    <property type="evidence" value="ECO:0007669"/>
    <property type="project" value="UniProtKB-KW"/>
</dbReference>
<evidence type="ECO:0000256" key="6">
    <source>
        <dbReference type="SAM" id="Phobius"/>
    </source>
</evidence>
<dbReference type="SUPFAM" id="SSF51905">
    <property type="entry name" value="FAD/NAD(P)-binding domain"/>
    <property type="match status" value="1"/>
</dbReference>
<evidence type="ECO:0000256" key="1">
    <source>
        <dbReference type="ARBA" id="ARBA00022485"/>
    </source>
</evidence>
<protein>
    <submittedName>
        <fullName evidence="7">FAD-dependent oxidoreductase</fullName>
    </submittedName>
</protein>
<dbReference type="InterPro" id="IPR039650">
    <property type="entry name" value="HdrA-like"/>
</dbReference>
<dbReference type="AlphaFoldDB" id="A0A926DQN5"/>
<dbReference type="InterPro" id="IPR036188">
    <property type="entry name" value="FAD/NAD-bd_sf"/>
</dbReference>
<keyword evidence="5" id="KW-0411">Iron-sulfur</keyword>
<evidence type="ECO:0000313" key="8">
    <source>
        <dbReference type="Proteomes" id="UP000657006"/>
    </source>
</evidence>
<proteinExistence type="predicted"/>